<feature type="coiled-coil region" evidence="11">
    <location>
        <begin position="843"/>
        <end position="870"/>
    </location>
</feature>
<keyword evidence="10 13" id="KW-0472">Membrane</keyword>
<dbReference type="Gene3D" id="1.20.120.350">
    <property type="entry name" value="Voltage-gated potassium channels. Chain C"/>
    <property type="match status" value="1"/>
</dbReference>
<dbReference type="Gene3D" id="3.40.1110.10">
    <property type="entry name" value="Calcium-transporting ATPase, cytoplasmic domain N"/>
    <property type="match status" value="1"/>
</dbReference>
<dbReference type="SFLD" id="SFLDF00027">
    <property type="entry name" value="p-type_atpase"/>
    <property type="match status" value="1"/>
</dbReference>
<keyword evidence="4" id="KW-0547">Nucleotide-binding</keyword>
<feature type="transmembrane region" description="Helical" evidence="13">
    <location>
        <begin position="1793"/>
        <end position="1813"/>
    </location>
</feature>
<evidence type="ECO:0000256" key="3">
    <source>
        <dbReference type="ARBA" id="ARBA00022723"/>
    </source>
</evidence>
<evidence type="ECO:0000256" key="12">
    <source>
        <dbReference type="SAM" id="MobiDB-lite"/>
    </source>
</evidence>
<reference evidence="15 16" key="1">
    <citation type="submission" date="2024-02" db="EMBL/GenBank/DDBJ databases">
        <authorList>
            <person name="Chen Y."/>
            <person name="Shah S."/>
            <person name="Dougan E. K."/>
            <person name="Thang M."/>
            <person name="Chan C."/>
        </authorList>
    </citation>
    <scope>NUCLEOTIDE SEQUENCE [LARGE SCALE GENOMIC DNA]</scope>
</reference>
<dbReference type="CDD" id="cd00051">
    <property type="entry name" value="EFh"/>
    <property type="match status" value="1"/>
</dbReference>
<evidence type="ECO:0000313" key="16">
    <source>
        <dbReference type="Proteomes" id="UP001642464"/>
    </source>
</evidence>
<dbReference type="InterPro" id="IPR005821">
    <property type="entry name" value="Ion_trans_dom"/>
</dbReference>
<dbReference type="SFLD" id="SFLDS00003">
    <property type="entry name" value="Haloacid_Dehalogenase"/>
    <property type="match status" value="1"/>
</dbReference>
<evidence type="ECO:0000256" key="8">
    <source>
        <dbReference type="ARBA" id="ARBA00022967"/>
    </source>
</evidence>
<keyword evidence="16" id="KW-1185">Reference proteome</keyword>
<gene>
    <name evidence="15" type="ORF">SCF082_LOCUS41941</name>
</gene>
<dbReference type="InterPro" id="IPR006544">
    <property type="entry name" value="P-type_TPase_V"/>
</dbReference>
<evidence type="ECO:0000256" key="1">
    <source>
        <dbReference type="ARBA" id="ARBA00004141"/>
    </source>
</evidence>
<comment type="caution">
    <text evidence="15">The sequence shown here is derived from an EMBL/GenBank/DDBJ whole genome shotgun (WGS) entry which is preliminary data.</text>
</comment>
<evidence type="ECO:0000256" key="4">
    <source>
        <dbReference type="ARBA" id="ARBA00022741"/>
    </source>
</evidence>
<dbReference type="SUPFAM" id="SSF81324">
    <property type="entry name" value="Voltage-gated potassium channels"/>
    <property type="match status" value="1"/>
</dbReference>
<dbReference type="Pfam" id="PF00122">
    <property type="entry name" value="E1-E2_ATPase"/>
    <property type="match status" value="1"/>
</dbReference>
<feature type="compositionally biased region" description="Polar residues" evidence="12">
    <location>
        <begin position="2187"/>
        <end position="2196"/>
    </location>
</feature>
<evidence type="ECO:0000256" key="10">
    <source>
        <dbReference type="ARBA" id="ARBA00023136"/>
    </source>
</evidence>
<keyword evidence="3" id="KW-0479">Metal-binding</keyword>
<dbReference type="SUPFAM" id="SSF81665">
    <property type="entry name" value="Calcium ATPase, transmembrane domain M"/>
    <property type="match status" value="1"/>
</dbReference>
<feature type="transmembrane region" description="Helical" evidence="13">
    <location>
        <begin position="1859"/>
        <end position="1879"/>
    </location>
</feature>
<feature type="transmembrane region" description="Helical" evidence="13">
    <location>
        <begin position="1766"/>
        <end position="1786"/>
    </location>
</feature>
<feature type="region of interest" description="Disordered" evidence="12">
    <location>
        <begin position="2179"/>
        <end position="2239"/>
    </location>
</feature>
<feature type="transmembrane region" description="Helical" evidence="13">
    <location>
        <begin position="1484"/>
        <end position="1505"/>
    </location>
</feature>
<proteinExistence type="predicted"/>
<evidence type="ECO:0000313" key="15">
    <source>
        <dbReference type="EMBL" id="CAK9088792.1"/>
    </source>
</evidence>
<evidence type="ECO:0000259" key="14">
    <source>
        <dbReference type="PROSITE" id="PS50222"/>
    </source>
</evidence>
<dbReference type="SMART" id="SM00054">
    <property type="entry name" value="EFh"/>
    <property type="match status" value="2"/>
</dbReference>
<dbReference type="Gene3D" id="1.10.287.70">
    <property type="match status" value="1"/>
</dbReference>
<evidence type="ECO:0000256" key="9">
    <source>
        <dbReference type="ARBA" id="ARBA00022989"/>
    </source>
</evidence>
<dbReference type="PROSITE" id="PS00018">
    <property type="entry name" value="EF_HAND_1"/>
    <property type="match status" value="2"/>
</dbReference>
<evidence type="ECO:0000256" key="5">
    <source>
        <dbReference type="ARBA" id="ARBA00022837"/>
    </source>
</evidence>
<keyword evidence="8" id="KW-1278">Translocase</keyword>
<dbReference type="InterPro" id="IPR023298">
    <property type="entry name" value="ATPase_P-typ_TM_dom_sf"/>
</dbReference>
<dbReference type="InterPro" id="IPR002048">
    <property type="entry name" value="EF_hand_dom"/>
</dbReference>
<dbReference type="InterPro" id="IPR027359">
    <property type="entry name" value="Volt_channel_dom_sf"/>
</dbReference>
<feature type="region of interest" description="Disordered" evidence="12">
    <location>
        <begin position="2113"/>
        <end position="2143"/>
    </location>
</feature>
<protein>
    <submittedName>
        <fullName evidence="15">Endoplasmic reticulum transmembrane helix translocase (P-type ATPase cta4) (P5A-type ATPase cta4) (Sporulation protein essential for vegetative growth 4)</fullName>
    </submittedName>
</protein>
<dbReference type="Pfam" id="PF13246">
    <property type="entry name" value="Cation_ATPase"/>
    <property type="match status" value="1"/>
</dbReference>
<keyword evidence="7" id="KW-0460">Magnesium</keyword>
<feature type="transmembrane region" description="Helical" evidence="13">
    <location>
        <begin position="1726"/>
        <end position="1746"/>
    </location>
</feature>
<feature type="domain" description="EF-hand" evidence="14">
    <location>
        <begin position="2032"/>
        <end position="2067"/>
    </location>
</feature>
<dbReference type="Gene3D" id="1.10.238.10">
    <property type="entry name" value="EF-hand"/>
    <property type="match status" value="1"/>
</dbReference>
<comment type="subcellular location">
    <subcellularLocation>
        <location evidence="1">Membrane</location>
        <topology evidence="1">Multi-pass membrane protein</topology>
    </subcellularLocation>
</comment>
<dbReference type="InterPro" id="IPR018247">
    <property type="entry name" value="EF_Hand_1_Ca_BS"/>
</dbReference>
<dbReference type="SUPFAM" id="SSF56784">
    <property type="entry name" value="HAD-like"/>
    <property type="match status" value="1"/>
</dbReference>
<dbReference type="InterPro" id="IPR018303">
    <property type="entry name" value="ATPase_P-typ_P_site"/>
</dbReference>
<organism evidence="15 16">
    <name type="scientific">Durusdinium trenchii</name>
    <dbReference type="NCBI Taxonomy" id="1381693"/>
    <lineage>
        <taxon>Eukaryota</taxon>
        <taxon>Sar</taxon>
        <taxon>Alveolata</taxon>
        <taxon>Dinophyceae</taxon>
        <taxon>Suessiales</taxon>
        <taxon>Symbiodiniaceae</taxon>
        <taxon>Durusdinium</taxon>
    </lineage>
</organism>
<dbReference type="PROSITE" id="PS00154">
    <property type="entry name" value="ATPASE_E1_E2"/>
    <property type="match status" value="1"/>
</dbReference>
<keyword evidence="11" id="KW-0175">Coiled coil</keyword>
<dbReference type="PRINTS" id="PR00119">
    <property type="entry name" value="CATATPASE"/>
</dbReference>
<dbReference type="Gene3D" id="3.40.50.1000">
    <property type="entry name" value="HAD superfamily/HAD-like"/>
    <property type="match status" value="1"/>
</dbReference>
<keyword evidence="5" id="KW-0106">Calcium</keyword>
<keyword evidence="6" id="KW-0067">ATP-binding</keyword>
<dbReference type="SFLD" id="SFLDG00002">
    <property type="entry name" value="C1.7:_P-type_atpase_like"/>
    <property type="match status" value="1"/>
</dbReference>
<dbReference type="InterPro" id="IPR059000">
    <property type="entry name" value="ATPase_P-type_domA"/>
</dbReference>
<feature type="domain" description="EF-hand" evidence="14">
    <location>
        <begin position="1988"/>
        <end position="2023"/>
    </location>
</feature>
<feature type="transmembrane region" description="Helical" evidence="13">
    <location>
        <begin position="1943"/>
        <end position="1964"/>
    </location>
</feature>
<evidence type="ECO:0000256" key="7">
    <source>
        <dbReference type="ARBA" id="ARBA00022842"/>
    </source>
</evidence>
<dbReference type="Gene3D" id="2.70.150.10">
    <property type="entry name" value="Calcium-transporting ATPase, cytoplasmic transduction domain A"/>
    <property type="match status" value="1"/>
</dbReference>
<evidence type="ECO:0000256" key="13">
    <source>
        <dbReference type="SAM" id="Phobius"/>
    </source>
</evidence>
<evidence type="ECO:0000256" key="6">
    <source>
        <dbReference type="ARBA" id="ARBA00022840"/>
    </source>
</evidence>
<dbReference type="InterPro" id="IPR008250">
    <property type="entry name" value="ATPase_P-typ_transduc_dom_A_sf"/>
</dbReference>
<dbReference type="EMBL" id="CAXAMM010039773">
    <property type="protein sequence ID" value="CAK9088792.1"/>
    <property type="molecule type" value="Genomic_DNA"/>
</dbReference>
<dbReference type="InterPro" id="IPR044492">
    <property type="entry name" value="P_typ_ATPase_HD_dom"/>
</dbReference>
<evidence type="ECO:0000256" key="2">
    <source>
        <dbReference type="ARBA" id="ARBA00022692"/>
    </source>
</evidence>
<dbReference type="InterPro" id="IPR036412">
    <property type="entry name" value="HAD-like_sf"/>
</dbReference>
<keyword evidence="9 13" id="KW-1133">Transmembrane helix</keyword>
<dbReference type="Pfam" id="PF00520">
    <property type="entry name" value="Ion_trans"/>
    <property type="match status" value="1"/>
</dbReference>
<name>A0ABP0QPC4_9DINO</name>
<dbReference type="SUPFAM" id="SSF47473">
    <property type="entry name" value="EF-hand"/>
    <property type="match status" value="1"/>
</dbReference>
<dbReference type="SUPFAM" id="SSF81653">
    <property type="entry name" value="Calcium ATPase, transduction domain A"/>
    <property type="match status" value="1"/>
</dbReference>
<dbReference type="InterPro" id="IPR011992">
    <property type="entry name" value="EF-hand-dom_pair"/>
</dbReference>
<dbReference type="SUPFAM" id="SSF81660">
    <property type="entry name" value="Metal cation-transporting ATPase, ATP-binding domain N"/>
    <property type="match status" value="1"/>
</dbReference>
<evidence type="ECO:0000256" key="11">
    <source>
        <dbReference type="SAM" id="Coils"/>
    </source>
</evidence>
<accession>A0ABP0QPC4</accession>
<keyword evidence="2 13" id="KW-0812">Transmembrane</keyword>
<dbReference type="PANTHER" id="PTHR45630:SF6">
    <property type="entry name" value="CATION-TRANSPORTING P-TYPE ATPASE N-TERMINAL DOMAIN-CONTAINING PROTEIN"/>
    <property type="match status" value="1"/>
</dbReference>
<dbReference type="Proteomes" id="UP001642464">
    <property type="component" value="Unassembled WGS sequence"/>
</dbReference>
<dbReference type="InterPro" id="IPR023299">
    <property type="entry name" value="ATPase_P-typ_cyto_dom_N"/>
</dbReference>
<sequence>MGSLSFRAHPRAALGLFVGLGPHLGGAMVAPEVLTGVLRSCVEDDNFFTQELRTPVQYAAQSTEVALAPALSVMARAVLCISWVVFSCAAQPSSGIEVYTGQGWLSAAMAEGAQRAAERPARELCQVERPSGPPLLFTFEGQMKSIEDLMSRVLPLPSFWLPTMPISSLTTRLQRAYRRATMQTSADVPDDAADAAMDPRSALVALHGSAYPSQLCPRSCRRAEASGIFENILECFRCPEPTKNQSALRKICEDFLVDRRLELAIVDTGGPGLEEWFVLEAYCRPRSVFVVNTAFALHEGWILERLRRSRGARWHEALRGQVQWGAGWPQMLSLVEETGAGSNVAEDLSSDLHIQLRCLRERDCETAGLNADKYGPNIFDLPKPTFIQLYQKQLISPLVIFQLFSSALWVMDTMWRYTCFTLGSILLFEASTVFQRLKSMATLRGMSTKSFNAWSPSLRQVYVFRCGTWEDRPIEDLLPGDLISLHTKLVNLRADEHQPETEGEKPPEKKDRQMIFDTLVPCDCLIINGSAIVNEATLTGESVPQMKDAMGHGTDPDLVVDCFGTHRIHALFSGTSLIQTTAPERVRKSKSDHSDPTCPPDEGILCFVLRTGFNSSQGELMRMIEFSTESVGADVVETALQLAFLLVFALVAAGYVMKSLSCELKASEDPTRPTYKTLIRCTQRLGLALRPATDATAAGRKPGAESAVRRVPGIITSVVPPSLPMQMAFAVNTALMSLLKPGGGIYCTEPFRVPYAGRVSHCFFDKTGTLTSDQMVAVGIINAGSDEAQHDPGQVKDANPMACVVIAGCHSLIEVENKLLGDPIEVAALRRLEITIARQKTYMAGLKDDIESDKKEKEEVTKKLQELEKSCWTALGIHLFRLATEATAGYHFSSDLQRMSTICKVASSTEKCQSGVYSLVKGSPEAIAKLLVQKPSWYESSYKSMAEQGQRVLALGYARLGTHHWVDATDLANKPREEVEKSLTFAGFIAFKCETRKDSMLVIRSLQAMQLDSSHTCVMLTGDAPLTALSVAVEVGIATFDPQKALVLAECGESVEWSLVLRGQSKDWEWRPAITSANSKAPGEKLRAFVRSVRELLSGGIQKLSESCDLIITGAPLERAWQMEDSAVMQATDGKTTTRVRTVMKRAQLSSVKIFARLSPFQKEQIIQAVRRSEKSYSFMCGDGGNDVGALKEAGRLKADVGLALLSGFGNANVDAKGGDKKEATDGKAEDALEAVRKENQQKAQEIMQKSKVEMERKRKDLVSKQQEWIQDGHVVSSAFPLRRGAAASVRSDAAREELEARKARGEDVGVMAQFGAMKAVMGRLQTEMKKEQEMQQKKHGNAFAAGAAKWAEGREWREMSMHGCAMGLDSMEDTPMVQLGDASTAAPFTTRTPSISSVVDIIRQGRCTLLSAVQQMQMMMLESMIAAYTMSTMSVDGTRPSEPQMMASGVFVGIASLAFSFARPLDRMHPVRPLSSVFHPANLFSMLGQLAIHLFCMVYIANLAKEVMGEEAVRDIIEFEKERNKRIEAMTEEEMSEWNWFSSVPFKSNLLNTCCWLVETAQQVSVIFVNYKGRPWMKGLLENQPLFLSLFVCIGMVVPEELRMKVIWTLLASLVGTFIWDRLMAWRPAGSAGPNQAAAAQEARRGHDVSVVSLQEFQRATSEISHLDRNHVNAPSDEKPAGLAAAPSFIDQQEIGVINQSQASSRFPQEWSCMRRFCARIATNVYFDITIGVLVLANIGLIVHQSNLTGWQVEVPEEIGVLNQVFLWVYTLEAILRLFAFRCAYFLSKWNILDFVVLSIDWVLVLVALALAGTNFNSDIFRVLRVIRALRVLRSIRTLPLFRELYIMLYGFISSAKAIAWAAVLLLLILMIMGIIAVEFIHPLSQEVYAEGLFPEECLRCDRAFESVWASCLTFLQQIVAGDSWGQATIPIIEKYPYTAPYFILVFVTIDLGLLNLILSVIVDKAHQAQQEDIKFQLTQRQAQFEGAKKNLLSLCEALDEDRSGFISLDELLSGYDRLPEFQEQMRLMDVEREDMQSLFRVLDEDGSGDIAYQEFVEQVVKMRSQDTTLSLLFLRSQMKDLKHCLLDVMENLGGLRKDYTTASMSLAGFGDAAAAPEEGPPGSRRKREQKSIGTQTDGAMLVREEAPVEDTDGTHSWTAQVQSLKTAILQLERMAPPERPEPSLQDPSQRSPSQRLPMDLAARARPADEPSPFGFSQRCCEPRAPSAPPERVRHSRV</sequence>
<dbReference type="InterPro" id="IPR023214">
    <property type="entry name" value="HAD_sf"/>
</dbReference>
<dbReference type="PANTHER" id="PTHR45630">
    <property type="entry name" value="CATION-TRANSPORTING ATPASE-RELATED"/>
    <property type="match status" value="1"/>
</dbReference>
<dbReference type="PROSITE" id="PS50222">
    <property type="entry name" value="EF_HAND_2"/>
    <property type="match status" value="2"/>
</dbReference>
<feature type="compositionally biased region" description="Low complexity" evidence="12">
    <location>
        <begin position="2113"/>
        <end position="2124"/>
    </location>
</feature>